<name>A8RTD8_ENTBW</name>
<evidence type="ECO:0000313" key="3">
    <source>
        <dbReference type="Proteomes" id="UP000005396"/>
    </source>
</evidence>
<feature type="region of interest" description="Disordered" evidence="1">
    <location>
        <begin position="1"/>
        <end position="58"/>
    </location>
</feature>
<organism evidence="2 3">
    <name type="scientific">Enterocloster bolteae (strain ATCC BAA-613 / DSM 15670 / CCUG 46953 / JCM 12243 / WAL 16351)</name>
    <name type="common">Clostridium bolteae</name>
    <dbReference type="NCBI Taxonomy" id="411902"/>
    <lineage>
        <taxon>Bacteria</taxon>
        <taxon>Bacillati</taxon>
        <taxon>Bacillota</taxon>
        <taxon>Clostridia</taxon>
        <taxon>Lachnospirales</taxon>
        <taxon>Lachnospiraceae</taxon>
        <taxon>Enterocloster</taxon>
    </lineage>
</organism>
<evidence type="ECO:0000256" key="1">
    <source>
        <dbReference type="SAM" id="MobiDB-lite"/>
    </source>
</evidence>
<reference evidence="2 3" key="1">
    <citation type="submission" date="2007-08" db="EMBL/GenBank/DDBJ databases">
        <authorList>
            <person name="Fulton L."/>
            <person name="Clifton S."/>
            <person name="Fulton B."/>
            <person name="Xu J."/>
            <person name="Minx P."/>
            <person name="Pepin K.H."/>
            <person name="Johnson M."/>
            <person name="Thiruvilangam P."/>
            <person name="Bhonagiri V."/>
            <person name="Nash W.E."/>
            <person name="Mardis E.R."/>
            <person name="Wilson R.K."/>
        </authorList>
    </citation>
    <scope>NUCLEOTIDE SEQUENCE [LARGE SCALE GENOMIC DNA]</scope>
    <source>
        <strain evidence="3">ATCC BAA-613 / DSM 15670 / CCUG 46953 / JCM 12243 / WAL 16351</strain>
    </source>
</reference>
<proteinExistence type="predicted"/>
<dbReference type="PaxDb" id="411902-CLOBOL_03637"/>
<accession>A8RTD8</accession>
<protein>
    <submittedName>
        <fullName evidence="2">Uncharacterized protein</fullName>
    </submittedName>
</protein>
<dbReference type="Proteomes" id="UP000005396">
    <property type="component" value="Unassembled WGS sequence"/>
</dbReference>
<dbReference type="EMBL" id="ABCC02000032">
    <property type="protein sequence ID" value="EDP16200.1"/>
    <property type="molecule type" value="Genomic_DNA"/>
</dbReference>
<evidence type="ECO:0000313" key="2">
    <source>
        <dbReference type="EMBL" id="EDP16200.1"/>
    </source>
</evidence>
<dbReference type="HOGENOM" id="CLU_2971266_0_0_9"/>
<dbReference type="AlphaFoldDB" id="A8RTD8"/>
<sequence length="58" mass="5874">MIFPENSGGREPADSRFSAVRQEQGCQDMTAAKGEDGNAAVPGTSGPGGNGKGQLHTV</sequence>
<comment type="caution">
    <text evidence="2">The sequence shown here is derived from an EMBL/GenBank/DDBJ whole genome shotgun (WGS) entry which is preliminary data.</text>
</comment>
<reference evidence="2 3" key="2">
    <citation type="submission" date="2007-09" db="EMBL/GenBank/DDBJ databases">
        <title>Draft genome sequence of Clostridium bolteae (ATCC BAA-613).</title>
        <authorList>
            <person name="Sudarsanam P."/>
            <person name="Ley R."/>
            <person name="Guruge J."/>
            <person name="Turnbaugh P.J."/>
            <person name="Mahowald M."/>
            <person name="Liep D."/>
            <person name="Gordon J."/>
        </authorList>
    </citation>
    <scope>NUCLEOTIDE SEQUENCE [LARGE SCALE GENOMIC DNA]</scope>
    <source>
        <strain evidence="3">ATCC BAA-613 / DSM 15670 / CCUG 46953 / JCM 12243 / WAL 16351</strain>
    </source>
</reference>
<gene>
    <name evidence="2" type="ORF">CLOBOL_03637</name>
</gene>